<gene>
    <name evidence="2" type="ORF">RM519_10150</name>
</gene>
<reference evidence="2 3" key="1">
    <citation type="submission" date="2023-09" db="EMBL/GenBank/DDBJ databases">
        <authorList>
            <person name="Rey-Velasco X."/>
        </authorList>
    </citation>
    <scope>NUCLEOTIDE SEQUENCE [LARGE SCALE GENOMIC DNA]</scope>
    <source>
        <strain evidence="2 3">P050</strain>
    </source>
</reference>
<dbReference type="PANTHER" id="PTHR40114">
    <property type="entry name" value="SLR0698 PROTEIN"/>
    <property type="match status" value="1"/>
</dbReference>
<dbReference type="Gene3D" id="2.40.320.10">
    <property type="entry name" value="Hypothetical Protein Pfu-838710-001"/>
    <property type="match status" value="1"/>
</dbReference>
<dbReference type="InterPro" id="IPR033469">
    <property type="entry name" value="CYTH-like_dom_sf"/>
</dbReference>
<accession>A0ABU2Y5Y6</accession>
<dbReference type="SUPFAM" id="SSF55154">
    <property type="entry name" value="CYTH-like phosphatases"/>
    <property type="match status" value="1"/>
</dbReference>
<dbReference type="CDD" id="cd07891">
    <property type="entry name" value="CYTH-like_CthTTM-like_1"/>
    <property type="match status" value="1"/>
</dbReference>
<evidence type="ECO:0000259" key="1">
    <source>
        <dbReference type="PROSITE" id="PS51707"/>
    </source>
</evidence>
<dbReference type="PROSITE" id="PS51707">
    <property type="entry name" value="CYTH"/>
    <property type="match status" value="1"/>
</dbReference>
<keyword evidence="3" id="KW-1185">Reference proteome</keyword>
<dbReference type="EMBL" id="JAVRHV010000005">
    <property type="protein sequence ID" value="MDT0553606.1"/>
    <property type="molecule type" value="Genomic_DNA"/>
</dbReference>
<dbReference type="InterPro" id="IPR023577">
    <property type="entry name" value="CYTH_domain"/>
</dbReference>
<dbReference type="RefSeq" id="WP_311593694.1">
    <property type="nucleotide sequence ID" value="NZ_JAVRHV010000005.1"/>
</dbReference>
<dbReference type="Proteomes" id="UP001252186">
    <property type="component" value="Unassembled WGS sequence"/>
</dbReference>
<name>A0ABU2Y5Y6_9FLAO</name>
<comment type="caution">
    <text evidence="2">The sequence shown here is derived from an EMBL/GenBank/DDBJ whole genome shotgun (WGS) entry which is preliminary data.</text>
</comment>
<organism evidence="2 3">
    <name type="scientific">Urechidicola vernalis</name>
    <dbReference type="NCBI Taxonomy" id="3075600"/>
    <lineage>
        <taxon>Bacteria</taxon>
        <taxon>Pseudomonadati</taxon>
        <taxon>Bacteroidota</taxon>
        <taxon>Flavobacteriia</taxon>
        <taxon>Flavobacteriales</taxon>
        <taxon>Flavobacteriaceae</taxon>
        <taxon>Urechidicola</taxon>
    </lineage>
</organism>
<dbReference type="Pfam" id="PF01928">
    <property type="entry name" value="CYTH"/>
    <property type="match status" value="1"/>
</dbReference>
<evidence type="ECO:0000313" key="2">
    <source>
        <dbReference type="EMBL" id="MDT0553606.1"/>
    </source>
</evidence>
<feature type="domain" description="CYTH" evidence="1">
    <location>
        <begin position="2"/>
        <end position="150"/>
    </location>
</feature>
<dbReference type="SMART" id="SM01118">
    <property type="entry name" value="CYTH"/>
    <property type="match status" value="1"/>
</dbReference>
<dbReference type="PIRSF" id="PIRSF016487">
    <property type="entry name" value="CYTH_UCP016487"/>
    <property type="match status" value="1"/>
</dbReference>
<dbReference type="InterPro" id="IPR012042">
    <property type="entry name" value="NeuTTM/CthTTM-like"/>
</dbReference>
<protein>
    <submittedName>
        <fullName evidence="2">CYTH domain-containing protein</fullName>
    </submittedName>
</protein>
<dbReference type="PANTHER" id="PTHR40114:SF1">
    <property type="entry name" value="SLR0698 PROTEIN"/>
    <property type="match status" value="1"/>
</dbReference>
<sequence length="157" mass="18120">MPLEIERKFLIKNSSYKTDSFKVSFIKQGFLNSNKNRVVRVRILDNSGFLTIKGISSSNGTSRFEWEKEIPLEEANELFQLCEKGVIEKYRYYVNHGDHIYEIDEFKGENEGLVIGEVELGSVDESFSKPTWVGVEVTGDTKFYNSELSKNPFSKWV</sequence>
<evidence type="ECO:0000313" key="3">
    <source>
        <dbReference type="Proteomes" id="UP001252186"/>
    </source>
</evidence>
<proteinExistence type="predicted"/>